<keyword evidence="3" id="KW-1185">Reference proteome</keyword>
<keyword evidence="1" id="KW-0732">Signal</keyword>
<feature type="signal peptide" evidence="1">
    <location>
        <begin position="1"/>
        <end position="19"/>
    </location>
</feature>
<name>A0AAD3CNG0_9STRA</name>
<feature type="chain" id="PRO_5042218803" evidence="1">
    <location>
        <begin position="20"/>
        <end position="170"/>
    </location>
</feature>
<dbReference type="Proteomes" id="UP001054902">
    <property type="component" value="Unassembled WGS sequence"/>
</dbReference>
<evidence type="ECO:0000313" key="2">
    <source>
        <dbReference type="EMBL" id="GFH49102.1"/>
    </source>
</evidence>
<reference evidence="2 3" key="1">
    <citation type="journal article" date="2021" name="Sci. Rep.">
        <title>The genome of the diatom Chaetoceros tenuissimus carries an ancient integrated fragment of an extant virus.</title>
        <authorList>
            <person name="Hongo Y."/>
            <person name="Kimura K."/>
            <person name="Takaki Y."/>
            <person name="Yoshida Y."/>
            <person name="Baba S."/>
            <person name="Kobayashi G."/>
            <person name="Nagasaki K."/>
            <person name="Hano T."/>
            <person name="Tomaru Y."/>
        </authorList>
    </citation>
    <scope>NUCLEOTIDE SEQUENCE [LARGE SCALE GENOMIC DNA]</scope>
    <source>
        <strain evidence="2 3">NIES-3715</strain>
    </source>
</reference>
<comment type="caution">
    <text evidence="2">The sequence shown here is derived from an EMBL/GenBank/DDBJ whole genome shotgun (WGS) entry which is preliminary data.</text>
</comment>
<evidence type="ECO:0000313" key="3">
    <source>
        <dbReference type="Proteomes" id="UP001054902"/>
    </source>
</evidence>
<dbReference type="EMBL" id="BLLK01000032">
    <property type="protein sequence ID" value="GFH49102.1"/>
    <property type="molecule type" value="Genomic_DNA"/>
</dbReference>
<proteinExistence type="predicted"/>
<dbReference type="AlphaFoldDB" id="A0AAD3CNG0"/>
<protein>
    <submittedName>
        <fullName evidence="2">Uncharacterized protein</fullName>
    </submittedName>
</protein>
<evidence type="ECO:0000256" key="1">
    <source>
        <dbReference type="SAM" id="SignalP"/>
    </source>
</evidence>
<organism evidence="2 3">
    <name type="scientific">Chaetoceros tenuissimus</name>
    <dbReference type="NCBI Taxonomy" id="426638"/>
    <lineage>
        <taxon>Eukaryota</taxon>
        <taxon>Sar</taxon>
        <taxon>Stramenopiles</taxon>
        <taxon>Ochrophyta</taxon>
        <taxon>Bacillariophyta</taxon>
        <taxon>Coscinodiscophyceae</taxon>
        <taxon>Chaetocerotophycidae</taxon>
        <taxon>Chaetocerotales</taxon>
        <taxon>Chaetocerotaceae</taxon>
        <taxon>Chaetoceros</taxon>
    </lineage>
</organism>
<accession>A0AAD3CNG0</accession>
<gene>
    <name evidence="2" type="ORF">CTEN210_05578</name>
</gene>
<sequence length="170" mass="18715">MKFIQILFLIALCFASSNAFGIQKDAVKEASEETVQTQPETTAESKQEMTGLTEQDAVDIAGLIEAAGQDPETIKLIAALKEENAADIEELKKLPEVDILHGMKGALDEMKMLDVLFKDPVKAVDAFEAEGLLPPEHLEKYKKDPALLEDDTRKALYFRFVSLAVVGGYL</sequence>